<reference evidence="2" key="3">
    <citation type="submission" date="2015-06" db="UniProtKB">
        <authorList>
            <consortium name="EnsemblMetazoa"/>
        </authorList>
    </citation>
    <scope>IDENTIFICATION</scope>
</reference>
<keyword evidence="1" id="KW-1133">Transmembrane helix</keyword>
<dbReference type="EMBL" id="AMQN01016872">
    <property type="status" value="NOT_ANNOTATED_CDS"/>
    <property type="molecule type" value="Genomic_DNA"/>
</dbReference>
<sequence length="209" mass="22574">PATLTLDKLRDTDEGEIRCTIYRTSEVPMRDSVSLNIVPVDDQIKFKITLKVSDNEVEYGQQTFIDFDEIITIEVPVESNSGAPMEVNAFKKCEEGDETPIGTKCIKESDVCRFETSAGCVGFTEGLVTIRATVQHPALDEAKELTCSYIVQDSEDGGSSVGDPLSGGLIAVIVIGVLLAVSLAGGAAYFCVFRNKPDTHERTGAKISM</sequence>
<keyword evidence="1" id="KW-0472">Membrane</keyword>
<reference evidence="3" key="1">
    <citation type="submission" date="2012-12" db="EMBL/GenBank/DDBJ databases">
        <authorList>
            <person name="Hellsten U."/>
            <person name="Grimwood J."/>
            <person name="Chapman J.A."/>
            <person name="Shapiro H."/>
            <person name="Aerts A."/>
            <person name="Otillar R.P."/>
            <person name="Terry A.Y."/>
            <person name="Boore J.L."/>
            <person name="Simakov O."/>
            <person name="Marletaz F."/>
            <person name="Cho S.-J."/>
            <person name="Edsinger-Gonzales E."/>
            <person name="Havlak P."/>
            <person name="Kuo D.-H."/>
            <person name="Larsson T."/>
            <person name="Lv J."/>
            <person name="Arendt D."/>
            <person name="Savage R."/>
            <person name="Osoegawa K."/>
            <person name="de Jong P."/>
            <person name="Lindberg D.R."/>
            <person name="Seaver E.C."/>
            <person name="Weisblat D.A."/>
            <person name="Putnam N.H."/>
            <person name="Grigoriev I.V."/>
            <person name="Rokhsar D.S."/>
        </authorList>
    </citation>
    <scope>NUCLEOTIDE SEQUENCE</scope>
    <source>
        <strain evidence="3">I ESC-2004</strain>
    </source>
</reference>
<dbReference type="EMBL" id="AMQN01016873">
    <property type="status" value="NOT_ANNOTATED_CDS"/>
    <property type="molecule type" value="Genomic_DNA"/>
</dbReference>
<keyword evidence="3" id="KW-1185">Reference proteome</keyword>
<evidence type="ECO:0000313" key="3">
    <source>
        <dbReference type="Proteomes" id="UP000014760"/>
    </source>
</evidence>
<name>X2ALK7_CAPTE</name>
<dbReference type="HOGENOM" id="CLU_1318260_0_0_1"/>
<feature type="transmembrane region" description="Helical" evidence="1">
    <location>
        <begin position="169"/>
        <end position="192"/>
    </location>
</feature>
<accession>X2ALK7</accession>
<proteinExistence type="predicted"/>
<protein>
    <submittedName>
        <fullName evidence="2">Uncharacterized protein</fullName>
    </submittedName>
</protein>
<evidence type="ECO:0000256" key="1">
    <source>
        <dbReference type="SAM" id="Phobius"/>
    </source>
</evidence>
<dbReference type="Proteomes" id="UP000014760">
    <property type="component" value="Unassembled WGS sequence"/>
</dbReference>
<dbReference type="EnsemblMetazoa" id="CapteT216929">
    <property type="protein sequence ID" value="CapteP216929"/>
    <property type="gene ID" value="CapteG216929"/>
</dbReference>
<dbReference type="AlphaFoldDB" id="X2ALK7"/>
<keyword evidence="1" id="KW-0812">Transmembrane</keyword>
<reference evidence="3" key="2">
    <citation type="journal article" date="2013" name="Nature">
        <title>Insights into bilaterian evolution from three spiralian genomes.</title>
        <authorList>
            <person name="Simakov O."/>
            <person name="Marletaz F."/>
            <person name="Cho S.J."/>
            <person name="Edsinger-Gonzales E."/>
            <person name="Havlak P."/>
            <person name="Hellsten U."/>
            <person name="Kuo D.H."/>
            <person name="Larsson T."/>
            <person name="Lv J."/>
            <person name="Arendt D."/>
            <person name="Savage R."/>
            <person name="Osoegawa K."/>
            <person name="de Jong P."/>
            <person name="Grimwood J."/>
            <person name="Chapman J.A."/>
            <person name="Shapiro H."/>
            <person name="Aerts A."/>
            <person name="Otillar R.P."/>
            <person name="Terry A.Y."/>
            <person name="Boore J.L."/>
            <person name="Grigoriev I.V."/>
            <person name="Lindberg D.R."/>
            <person name="Seaver E.C."/>
            <person name="Weisblat D.A."/>
            <person name="Putnam N.H."/>
            <person name="Rokhsar D.S."/>
        </authorList>
    </citation>
    <scope>NUCLEOTIDE SEQUENCE</scope>
    <source>
        <strain evidence="3">I ESC-2004</strain>
    </source>
</reference>
<evidence type="ECO:0000313" key="2">
    <source>
        <dbReference type="EnsemblMetazoa" id="CapteP216929"/>
    </source>
</evidence>
<organism evidence="2 3">
    <name type="scientific">Capitella teleta</name>
    <name type="common">Polychaete worm</name>
    <dbReference type="NCBI Taxonomy" id="283909"/>
    <lineage>
        <taxon>Eukaryota</taxon>
        <taxon>Metazoa</taxon>
        <taxon>Spiralia</taxon>
        <taxon>Lophotrochozoa</taxon>
        <taxon>Annelida</taxon>
        <taxon>Polychaeta</taxon>
        <taxon>Sedentaria</taxon>
        <taxon>Scolecida</taxon>
        <taxon>Capitellidae</taxon>
        <taxon>Capitella</taxon>
    </lineage>
</organism>